<dbReference type="PANTHER" id="PTHR46112">
    <property type="entry name" value="AMINOPEPTIDASE"/>
    <property type="match status" value="1"/>
</dbReference>
<dbReference type="SUPFAM" id="SSF53092">
    <property type="entry name" value="Creatinase/prolidase N-terminal domain"/>
    <property type="match status" value="1"/>
</dbReference>
<dbReference type="InterPro" id="IPR029149">
    <property type="entry name" value="Creatin/AminoP/Spt16_N"/>
</dbReference>
<dbReference type="InterPro" id="IPR036005">
    <property type="entry name" value="Creatinase/aminopeptidase-like"/>
</dbReference>
<organism evidence="7 8">
    <name type="scientific">Candidatus Nitrobium versatile</name>
    <dbReference type="NCBI Taxonomy" id="2884831"/>
    <lineage>
        <taxon>Bacteria</taxon>
        <taxon>Pseudomonadati</taxon>
        <taxon>Nitrospirota</taxon>
        <taxon>Nitrospiria</taxon>
        <taxon>Nitrospirales</taxon>
        <taxon>Nitrospiraceae</taxon>
        <taxon>Candidatus Nitrobium</taxon>
    </lineage>
</organism>
<dbReference type="CDD" id="cd01092">
    <property type="entry name" value="APP-like"/>
    <property type="match status" value="1"/>
</dbReference>
<proteinExistence type="predicted"/>
<dbReference type="Proteomes" id="UP000705867">
    <property type="component" value="Unassembled WGS sequence"/>
</dbReference>
<dbReference type="SUPFAM" id="SSF55920">
    <property type="entry name" value="Creatinase/aminopeptidase"/>
    <property type="match status" value="1"/>
</dbReference>
<reference evidence="7" key="2">
    <citation type="submission" date="2021-08" db="EMBL/GenBank/DDBJ databases">
        <authorList>
            <person name="Dalcin Martins P."/>
        </authorList>
    </citation>
    <scope>NUCLEOTIDE SEQUENCE</scope>
    <source>
        <strain evidence="7">MAG_39</strain>
    </source>
</reference>
<dbReference type="GO" id="GO:0008235">
    <property type="term" value="F:metalloexopeptidase activity"/>
    <property type="evidence" value="ECO:0007669"/>
    <property type="project" value="UniProtKB-ARBA"/>
</dbReference>
<evidence type="ECO:0000256" key="4">
    <source>
        <dbReference type="ARBA" id="ARBA00023049"/>
    </source>
</evidence>
<dbReference type="InterPro" id="IPR001131">
    <property type="entry name" value="Peptidase_M24B_aminopep-P_CS"/>
</dbReference>
<evidence type="ECO:0000256" key="3">
    <source>
        <dbReference type="ARBA" id="ARBA00022801"/>
    </source>
</evidence>
<dbReference type="AlphaFoldDB" id="A0A953J6E8"/>
<dbReference type="EMBL" id="JAIOIV010000033">
    <property type="protein sequence ID" value="MBZ0155472.1"/>
    <property type="molecule type" value="Genomic_DNA"/>
</dbReference>
<keyword evidence="2" id="KW-0479">Metal-binding</keyword>
<name>A0A953J6E8_9BACT</name>
<evidence type="ECO:0000256" key="1">
    <source>
        <dbReference type="ARBA" id="ARBA00022670"/>
    </source>
</evidence>
<dbReference type="GO" id="GO:0006508">
    <property type="term" value="P:proteolysis"/>
    <property type="evidence" value="ECO:0007669"/>
    <property type="project" value="UniProtKB-KW"/>
</dbReference>
<protein>
    <submittedName>
        <fullName evidence="7">Xaa-Pro peptidase family protein</fullName>
    </submittedName>
</protein>
<evidence type="ECO:0000313" key="8">
    <source>
        <dbReference type="Proteomes" id="UP000705867"/>
    </source>
</evidence>
<keyword evidence="1" id="KW-0645">Protease</keyword>
<dbReference type="Gene3D" id="3.90.230.10">
    <property type="entry name" value="Creatinase/methionine aminopeptidase superfamily"/>
    <property type="match status" value="1"/>
</dbReference>
<keyword evidence="4" id="KW-0482">Metalloprotease</keyword>
<dbReference type="GO" id="GO:0004177">
    <property type="term" value="F:aminopeptidase activity"/>
    <property type="evidence" value="ECO:0007669"/>
    <property type="project" value="UniProtKB-ARBA"/>
</dbReference>
<keyword evidence="3" id="KW-0378">Hydrolase</keyword>
<evidence type="ECO:0000259" key="5">
    <source>
        <dbReference type="Pfam" id="PF00557"/>
    </source>
</evidence>
<comment type="caution">
    <text evidence="7">The sequence shown here is derived from an EMBL/GenBank/DDBJ whole genome shotgun (WGS) entry which is preliminary data.</text>
</comment>
<dbReference type="Pfam" id="PF00557">
    <property type="entry name" value="Peptidase_M24"/>
    <property type="match status" value="1"/>
</dbReference>
<dbReference type="Gene3D" id="3.40.350.10">
    <property type="entry name" value="Creatinase/prolidase N-terminal domain"/>
    <property type="match status" value="1"/>
</dbReference>
<dbReference type="PROSITE" id="PS00491">
    <property type="entry name" value="PROLINE_PEPTIDASE"/>
    <property type="match status" value="1"/>
</dbReference>
<sequence>MNGIESRRKAVRKALKTKGIDAFFVGSLRNIRYLTGFTGSSAFVLLTRERGLFFTDFRYQEQAAEEVGHYEIEIERGKRIDVLRTLAKKLGIQRLGFETSLSFEFYSALKRLPVDLVPVRDLVEDLRKRKDDQEIGTIRTAAERAERAFLSIKPRIRVGAREREIALRLEEQLKKEGCRTIPFDIIIASGRNAAMPHAKPTDKKIEKGDFVIIDWGGEAEGYYSDMTRTLLMAGDSLSEKIRIYAIVNEAREKALRAVKTGAKTRDVDRAAREVIRGAGYGEYFGHGTGHGVGLEVHETPRVSWVRSEGITPGMVFTIEPGIYLPGLGGVRIEDMVAVRKDTAELLTSLGRDLEIIGS</sequence>
<dbReference type="PANTHER" id="PTHR46112:SF3">
    <property type="entry name" value="AMINOPEPTIDASE YPDF"/>
    <property type="match status" value="1"/>
</dbReference>
<evidence type="ECO:0000259" key="6">
    <source>
        <dbReference type="Pfam" id="PF01321"/>
    </source>
</evidence>
<dbReference type="PRINTS" id="PR00599">
    <property type="entry name" value="MAPEPTIDASE"/>
</dbReference>
<reference evidence="7" key="1">
    <citation type="journal article" date="2021" name="bioRxiv">
        <title>Unraveling nitrogen, sulfur and carbon metabolic pathways and microbial community transcriptional responses to substrate deprivation and toxicity stresses in a bioreactor mimicking anoxic brackish coastal sediment conditions.</title>
        <authorList>
            <person name="Martins P.D."/>
            <person name="Echeveste M.J."/>
            <person name="Arshad A."/>
            <person name="Kurth J."/>
            <person name="Ouboter H."/>
            <person name="Jetten M.S.M."/>
            <person name="Welte C.U."/>
        </authorList>
    </citation>
    <scope>NUCLEOTIDE SEQUENCE</scope>
    <source>
        <strain evidence="7">MAG_39</strain>
    </source>
</reference>
<feature type="domain" description="Creatinase N-terminal" evidence="6">
    <location>
        <begin position="7"/>
        <end position="127"/>
    </location>
</feature>
<dbReference type="InterPro" id="IPR001714">
    <property type="entry name" value="Pept_M24_MAP"/>
</dbReference>
<feature type="domain" description="Peptidase M24" evidence="5">
    <location>
        <begin position="138"/>
        <end position="339"/>
    </location>
</feature>
<dbReference type="GO" id="GO:0046872">
    <property type="term" value="F:metal ion binding"/>
    <property type="evidence" value="ECO:0007669"/>
    <property type="project" value="UniProtKB-KW"/>
</dbReference>
<evidence type="ECO:0000256" key="2">
    <source>
        <dbReference type="ARBA" id="ARBA00022723"/>
    </source>
</evidence>
<gene>
    <name evidence="7" type="ORF">K8I29_04550</name>
</gene>
<dbReference type="InterPro" id="IPR000994">
    <property type="entry name" value="Pept_M24"/>
</dbReference>
<dbReference type="InterPro" id="IPR000587">
    <property type="entry name" value="Creatinase_N"/>
</dbReference>
<dbReference type="InterPro" id="IPR050659">
    <property type="entry name" value="Peptidase_M24B"/>
</dbReference>
<evidence type="ECO:0000313" key="7">
    <source>
        <dbReference type="EMBL" id="MBZ0155472.1"/>
    </source>
</evidence>
<accession>A0A953J6E8</accession>
<dbReference type="Pfam" id="PF01321">
    <property type="entry name" value="Creatinase_N"/>
    <property type="match status" value="1"/>
</dbReference>